<evidence type="ECO:0000313" key="1">
    <source>
        <dbReference type="EMBL" id="MBX00547.1"/>
    </source>
</evidence>
<accession>A0A2P2K4A5</accession>
<reference evidence="1" key="1">
    <citation type="submission" date="2018-02" db="EMBL/GenBank/DDBJ databases">
        <title>Rhizophora mucronata_Transcriptome.</title>
        <authorList>
            <person name="Meera S.P."/>
            <person name="Sreeshan A."/>
            <person name="Augustine A."/>
        </authorList>
    </citation>
    <scope>NUCLEOTIDE SEQUENCE</scope>
    <source>
        <tissue evidence="1">Leaf</tissue>
    </source>
</reference>
<proteinExistence type="predicted"/>
<dbReference type="EMBL" id="GGEC01020063">
    <property type="protein sequence ID" value="MBX00547.1"/>
    <property type="molecule type" value="Transcribed_RNA"/>
</dbReference>
<sequence length="13" mass="1660">MLWIGMFRSWYGL</sequence>
<protein>
    <submittedName>
        <fullName evidence="1">Mitochondrial import inner membrane translocase subunit tim23</fullName>
    </submittedName>
</protein>
<organism evidence="1">
    <name type="scientific">Rhizophora mucronata</name>
    <name type="common">Asiatic mangrove</name>
    <dbReference type="NCBI Taxonomy" id="61149"/>
    <lineage>
        <taxon>Eukaryota</taxon>
        <taxon>Viridiplantae</taxon>
        <taxon>Streptophyta</taxon>
        <taxon>Embryophyta</taxon>
        <taxon>Tracheophyta</taxon>
        <taxon>Spermatophyta</taxon>
        <taxon>Magnoliopsida</taxon>
        <taxon>eudicotyledons</taxon>
        <taxon>Gunneridae</taxon>
        <taxon>Pentapetalae</taxon>
        <taxon>rosids</taxon>
        <taxon>fabids</taxon>
        <taxon>Malpighiales</taxon>
        <taxon>Rhizophoraceae</taxon>
        <taxon>Rhizophora</taxon>
    </lineage>
</organism>
<name>A0A2P2K4A5_RHIMU</name>